<keyword evidence="1" id="KW-0472">Membrane</keyword>
<organism evidence="4 5">
    <name type="scientific">Laodelphax striatellus</name>
    <name type="common">Small brown planthopper</name>
    <name type="synonym">Delphax striatella</name>
    <dbReference type="NCBI Taxonomy" id="195883"/>
    <lineage>
        <taxon>Eukaryota</taxon>
        <taxon>Metazoa</taxon>
        <taxon>Ecdysozoa</taxon>
        <taxon>Arthropoda</taxon>
        <taxon>Hexapoda</taxon>
        <taxon>Insecta</taxon>
        <taxon>Pterygota</taxon>
        <taxon>Neoptera</taxon>
        <taxon>Paraneoptera</taxon>
        <taxon>Hemiptera</taxon>
        <taxon>Auchenorrhyncha</taxon>
        <taxon>Fulgoroidea</taxon>
        <taxon>Delphacidae</taxon>
        <taxon>Criomorphinae</taxon>
        <taxon>Laodelphax</taxon>
    </lineage>
</organism>
<dbReference type="SMART" id="SM00703">
    <property type="entry name" value="NRF"/>
    <property type="match status" value="1"/>
</dbReference>
<dbReference type="GO" id="GO:0016747">
    <property type="term" value="F:acyltransferase activity, transferring groups other than amino-acyl groups"/>
    <property type="evidence" value="ECO:0007669"/>
    <property type="project" value="InterPro"/>
</dbReference>
<evidence type="ECO:0000313" key="4">
    <source>
        <dbReference type="EMBL" id="RZF33765.1"/>
    </source>
</evidence>
<dbReference type="Pfam" id="PF01757">
    <property type="entry name" value="Acyl_transf_3"/>
    <property type="match status" value="1"/>
</dbReference>
<feature type="transmembrane region" description="Helical" evidence="1">
    <location>
        <begin position="584"/>
        <end position="606"/>
    </location>
</feature>
<keyword evidence="5" id="KW-1185">Reference proteome</keyword>
<feature type="transmembrane region" description="Helical" evidence="1">
    <location>
        <begin position="554"/>
        <end position="572"/>
    </location>
</feature>
<dbReference type="PANTHER" id="PTHR11161">
    <property type="entry name" value="O-ACYLTRANSFERASE"/>
    <property type="match status" value="1"/>
</dbReference>
<dbReference type="EMBL" id="QKKF02033458">
    <property type="protein sequence ID" value="RZF33765.1"/>
    <property type="molecule type" value="Genomic_DNA"/>
</dbReference>
<dbReference type="OrthoDB" id="4794873at2759"/>
<feature type="transmembrane region" description="Helical" evidence="1">
    <location>
        <begin position="694"/>
        <end position="713"/>
    </location>
</feature>
<dbReference type="InParanoid" id="A0A482WJQ7"/>
<dbReference type="PANTHER" id="PTHR11161:SF4">
    <property type="entry name" value="DROP DEAD"/>
    <property type="match status" value="1"/>
</dbReference>
<dbReference type="AlphaFoldDB" id="A0A482WJQ7"/>
<dbReference type="InterPro" id="IPR006621">
    <property type="entry name" value="Nose-resist-to-fluoxetine_N"/>
</dbReference>
<proteinExistence type="predicted"/>
<evidence type="ECO:0000313" key="5">
    <source>
        <dbReference type="Proteomes" id="UP000291343"/>
    </source>
</evidence>
<name>A0A482WJQ7_LAOST</name>
<feature type="transmembrane region" description="Helical" evidence="1">
    <location>
        <begin position="618"/>
        <end position="638"/>
    </location>
</feature>
<evidence type="ECO:0000256" key="1">
    <source>
        <dbReference type="SAM" id="Phobius"/>
    </source>
</evidence>
<protein>
    <recommendedName>
        <fullName evidence="3">Nose resistant-to-fluoxetine protein N-terminal domain-containing protein</fullName>
    </recommendedName>
</protein>
<reference evidence="4 5" key="1">
    <citation type="journal article" date="2017" name="Gigascience">
        <title>Genome sequence of the small brown planthopper, Laodelphax striatellus.</title>
        <authorList>
            <person name="Zhu J."/>
            <person name="Jiang F."/>
            <person name="Wang X."/>
            <person name="Yang P."/>
            <person name="Bao Y."/>
            <person name="Zhao W."/>
            <person name="Wang W."/>
            <person name="Lu H."/>
            <person name="Wang Q."/>
            <person name="Cui N."/>
            <person name="Li J."/>
            <person name="Chen X."/>
            <person name="Luo L."/>
            <person name="Yu J."/>
            <person name="Kang L."/>
            <person name="Cui F."/>
        </authorList>
    </citation>
    <scope>NUCLEOTIDE SEQUENCE [LARGE SCALE GENOMIC DNA]</scope>
    <source>
        <strain evidence="4">Lst14</strain>
    </source>
</reference>
<dbReference type="STRING" id="195883.A0A482WJQ7"/>
<dbReference type="Proteomes" id="UP000291343">
    <property type="component" value="Unassembled WGS sequence"/>
</dbReference>
<feature type="transmembrane region" description="Helical" evidence="1">
    <location>
        <begin position="416"/>
        <end position="433"/>
    </location>
</feature>
<feature type="signal peptide" evidence="2">
    <location>
        <begin position="1"/>
        <end position="25"/>
    </location>
</feature>
<feature type="transmembrane region" description="Helical" evidence="1">
    <location>
        <begin position="336"/>
        <end position="357"/>
    </location>
</feature>
<dbReference type="InterPro" id="IPR002656">
    <property type="entry name" value="Acyl_transf_3_dom"/>
</dbReference>
<gene>
    <name evidence="4" type="ORF">LSTR_LSTR008024</name>
</gene>
<dbReference type="InterPro" id="IPR052728">
    <property type="entry name" value="O2_lipid_transport_reg"/>
</dbReference>
<keyword evidence="1" id="KW-0812">Transmembrane</keyword>
<keyword evidence="1" id="KW-1133">Transmembrane helix</keyword>
<feature type="chain" id="PRO_5019819856" description="Nose resistant-to-fluoxetine protein N-terminal domain-containing protein" evidence="2">
    <location>
        <begin position="26"/>
        <end position="735"/>
    </location>
</feature>
<sequence length="735" mass="81947">MVNMHYQFHISLAIISIAFLQKSSCEHRIEFSVDKSTLEAAPLLNSNKIQDEFADDNFSIPDNSNNIMDKKNEETNIEHRLPDASNITFPWQINLVFTPSGGSPLCQQHTRMFLQDLNKFQRWSLQMWDATAKLGSGLFSGNANQMGDFDSCLQVGGWGGGGGDIHPKYCLALVDLQVTSEAAPIVQEMVNRIQGENFVRGTRNDPGHFVPRFSSIGWGVCVPSSCDARSIEAGLMSMLAPLNSTPGLVVHPGVPPNACYKNPQTLPISTLLALTFYAAVISLAIYATVVDKEPLKNAKNKGTGERLLHAFSLKGGLHAFLAPGSDAFPCIHGIRALFTVMLFVAHKLIPLTSILYSDRVNLTRHSNSAWSSVLRASNIYTDSFLLMSAALTSNYLAKEITTKGFINWPGRIITRYVRLTPPLLAVIVYYAYVMEYTGSGPQWSTVVNGNSDLCKASLWKNLFYIQNFFPFEKMCATHTHQLALDMQMFLLAPALVYILHWEKFLGLALFLLIAVASTALRFYAIYNNNISLYIHHGVTVTDLYNAANYSYGQTTHRIVPYLIGICLGYFLFKSKKSVRLTPKCAVFGWGLSIACCLYSVFSQAHLAMPNHTYDAYDAALYAALLPITWALFLSWLILTCCTGHAEPIDRLLSSRPLLLISRLSYSIYLVQFAVFFYNIGSTRSTQTFRLIETVPFSELVSVGVASFVLMILFEHPMQEIKNIITYDASRRLKNS</sequence>
<dbReference type="Pfam" id="PF20146">
    <property type="entry name" value="NRF"/>
    <property type="match status" value="1"/>
</dbReference>
<evidence type="ECO:0000259" key="3">
    <source>
        <dbReference type="SMART" id="SM00703"/>
    </source>
</evidence>
<feature type="domain" description="Nose resistant-to-fluoxetine protein N-terminal" evidence="3">
    <location>
        <begin position="103"/>
        <end position="251"/>
    </location>
</feature>
<comment type="caution">
    <text evidence="4">The sequence shown here is derived from an EMBL/GenBank/DDBJ whole genome shotgun (WGS) entry which is preliminary data.</text>
</comment>
<feature type="transmembrane region" description="Helical" evidence="1">
    <location>
        <begin position="659"/>
        <end position="679"/>
    </location>
</feature>
<feature type="transmembrane region" description="Helical" evidence="1">
    <location>
        <begin position="266"/>
        <end position="289"/>
    </location>
</feature>
<accession>A0A482WJQ7</accession>
<feature type="transmembrane region" description="Helical" evidence="1">
    <location>
        <begin position="507"/>
        <end position="526"/>
    </location>
</feature>
<feature type="transmembrane region" description="Helical" evidence="1">
    <location>
        <begin position="482"/>
        <end position="500"/>
    </location>
</feature>
<keyword evidence="2" id="KW-0732">Signal</keyword>
<evidence type="ECO:0000256" key="2">
    <source>
        <dbReference type="SAM" id="SignalP"/>
    </source>
</evidence>